<keyword evidence="8" id="KW-1185">Reference proteome</keyword>
<comment type="caution">
    <text evidence="7">The sequence shown here is derived from an EMBL/GenBank/DDBJ whole genome shotgun (WGS) entry which is preliminary data.</text>
</comment>
<dbReference type="SUPFAM" id="SSF48452">
    <property type="entry name" value="TPR-like"/>
    <property type="match status" value="1"/>
</dbReference>
<reference evidence="7" key="1">
    <citation type="submission" date="2022-01" db="EMBL/GenBank/DDBJ databases">
        <title>Genome Sequence Resource for Two Populations of Ditylenchus destructor, the Migratory Endoparasitic Phytonematode.</title>
        <authorList>
            <person name="Zhang H."/>
            <person name="Lin R."/>
            <person name="Xie B."/>
        </authorList>
    </citation>
    <scope>NUCLEOTIDE SEQUENCE</scope>
    <source>
        <strain evidence="7">BazhouSP</strain>
    </source>
</reference>
<evidence type="ECO:0000256" key="6">
    <source>
        <dbReference type="SAM" id="MobiDB-lite"/>
    </source>
</evidence>
<evidence type="ECO:0000256" key="3">
    <source>
        <dbReference type="ARBA" id="ARBA00022737"/>
    </source>
</evidence>
<feature type="compositionally biased region" description="Basic and acidic residues" evidence="6">
    <location>
        <begin position="7"/>
        <end position="21"/>
    </location>
</feature>
<dbReference type="PANTHER" id="PTHR15081:SF1">
    <property type="entry name" value="NUCLEAR AUTOANTIGENIC SPERM PROTEIN"/>
    <property type="match status" value="1"/>
</dbReference>
<accession>A0AAD4RBW7</accession>
<sequence length="383" mass="43216">MSADAQEAVKGEKSPNKMDTKSYGHQIDELFADAYKLFITHSYELAAEKFSESTELAVKLYGQFAPECFKHHYYYGRSLLEISHSTFGGGVEHLNKSKELGIGNSMDDKINTEAANESKIPESSVRELHERAPDKEDNDSEEEVSDSLLAWETLEVARKICESQEKTPAWLEKEADVLVSLADCLILAEHFDKALEELHRAFAIQQNISGFNNRKIAETCFNIGRTYHYNREFKKAVKFYENTANAVQNIIDMATEKARQENSDPAALEEIIEMKSLLSDIHERIQDSLESEESIKGKYNDQILMVMQQQADACSLKSLPSVDNVTKTFSDITAQVRKKRLSTVGSTADMEFESKAANMADHWGDSGQIERDTKKLKIDEGSN</sequence>
<dbReference type="InterPro" id="IPR051730">
    <property type="entry name" value="NASP-like"/>
</dbReference>
<dbReference type="GO" id="GO:0005654">
    <property type="term" value="C:nucleoplasm"/>
    <property type="evidence" value="ECO:0007669"/>
    <property type="project" value="TreeGrafter"/>
</dbReference>
<evidence type="ECO:0000313" key="7">
    <source>
        <dbReference type="EMBL" id="KAI1725629.1"/>
    </source>
</evidence>
<dbReference type="AlphaFoldDB" id="A0AAD4RBW7"/>
<dbReference type="InterPro" id="IPR019734">
    <property type="entry name" value="TPR_rpt"/>
</dbReference>
<dbReference type="GO" id="GO:0034080">
    <property type="term" value="P:CENP-A containing chromatin assembly"/>
    <property type="evidence" value="ECO:0007669"/>
    <property type="project" value="TreeGrafter"/>
</dbReference>
<organism evidence="7 8">
    <name type="scientific">Ditylenchus destructor</name>
    <dbReference type="NCBI Taxonomy" id="166010"/>
    <lineage>
        <taxon>Eukaryota</taxon>
        <taxon>Metazoa</taxon>
        <taxon>Ecdysozoa</taxon>
        <taxon>Nematoda</taxon>
        <taxon>Chromadorea</taxon>
        <taxon>Rhabditida</taxon>
        <taxon>Tylenchina</taxon>
        <taxon>Tylenchomorpha</taxon>
        <taxon>Sphaerularioidea</taxon>
        <taxon>Anguinidae</taxon>
        <taxon>Anguininae</taxon>
        <taxon>Ditylenchus</taxon>
    </lineage>
</organism>
<protein>
    <submittedName>
        <fullName evidence="7">Tetratricopeptide repeat domain-containing protein</fullName>
    </submittedName>
</protein>
<feature type="region of interest" description="Disordered" evidence="6">
    <location>
        <begin position="359"/>
        <end position="383"/>
    </location>
</feature>
<dbReference type="GO" id="GO:0006335">
    <property type="term" value="P:DNA replication-dependent chromatin assembly"/>
    <property type="evidence" value="ECO:0007669"/>
    <property type="project" value="TreeGrafter"/>
</dbReference>
<dbReference type="PANTHER" id="PTHR15081">
    <property type="entry name" value="NUCLEAR AUTOANTIGENIC SPERM PROTEIN NASP -RELATED"/>
    <property type="match status" value="1"/>
</dbReference>
<name>A0AAD4RBW7_9BILA</name>
<feature type="region of interest" description="Disordered" evidence="6">
    <location>
        <begin position="1"/>
        <end position="21"/>
    </location>
</feature>
<dbReference type="Proteomes" id="UP001201812">
    <property type="component" value="Unassembled WGS sequence"/>
</dbReference>
<evidence type="ECO:0000256" key="5">
    <source>
        <dbReference type="ARBA" id="ARBA00023242"/>
    </source>
</evidence>
<comment type="subcellular location">
    <subcellularLocation>
        <location evidence="1">Nucleus</location>
    </subcellularLocation>
</comment>
<dbReference type="Gene3D" id="1.25.40.10">
    <property type="entry name" value="Tetratricopeptide repeat domain"/>
    <property type="match status" value="1"/>
</dbReference>
<dbReference type="EMBL" id="JAKKPZ010000002">
    <property type="protein sequence ID" value="KAI1725629.1"/>
    <property type="molecule type" value="Genomic_DNA"/>
</dbReference>
<dbReference type="SMART" id="SM00028">
    <property type="entry name" value="TPR"/>
    <property type="match status" value="2"/>
</dbReference>
<keyword evidence="3" id="KW-0677">Repeat</keyword>
<evidence type="ECO:0000256" key="1">
    <source>
        <dbReference type="ARBA" id="ARBA00004123"/>
    </source>
</evidence>
<proteinExistence type="inferred from homology"/>
<feature type="compositionally biased region" description="Basic and acidic residues" evidence="6">
    <location>
        <begin position="124"/>
        <end position="135"/>
    </location>
</feature>
<gene>
    <name evidence="7" type="ORF">DdX_02298</name>
</gene>
<dbReference type="InterPro" id="IPR011990">
    <property type="entry name" value="TPR-like_helical_dom_sf"/>
</dbReference>
<feature type="compositionally biased region" description="Basic and acidic residues" evidence="6">
    <location>
        <begin position="362"/>
        <end position="383"/>
    </location>
</feature>
<evidence type="ECO:0000313" key="8">
    <source>
        <dbReference type="Proteomes" id="UP001201812"/>
    </source>
</evidence>
<keyword evidence="4" id="KW-0802">TPR repeat</keyword>
<evidence type="ECO:0000256" key="4">
    <source>
        <dbReference type="ARBA" id="ARBA00022803"/>
    </source>
</evidence>
<evidence type="ECO:0000256" key="2">
    <source>
        <dbReference type="ARBA" id="ARBA00008402"/>
    </source>
</evidence>
<dbReference type="GO" id="GO:0042393">
    <property type="term" value="F:histone binding"/>
    <property type="evidence" value="ECO:0007669"/>
    <property type="project" value="TreeGrafter"/>
</dbReference>
<feature type="region of interest" description="Disordered" evidence="6">
    <location>
        <begin position="114"/>
        <end position="144"/>
    </location>
</feature>
<comment type="similarity">
    <text evidence="2">Belongs to the NASP family.</text>
</comment>
<keyword evidence="5" id="KW-0539">Nucleus</keyword>